<dbReference type="Proteomes" id="UP000001420">
    <property type="component" value="Chromosome"/>
</dbReference>
<sequence>MDIAQFSINELTTENVACETSSVSLEAEIPEALYKGMKDFIGANPNWDQYRLMSSALANFLFQNGCDDRAVTERYLNDLFAMTDS</sequence>
<dbReference type="KEGG" id="pma:Pro_0807"/>
<accession>Q7VCD3</accession>
<dbReference type="OrthoDB" id="515579at2"/>
<dbReference type="EnsemblBacteria" id="AAP99851">
    <property type="protein sequence ID" value="AAP99851"/>
    <property type="gene ID" value="Pro_0807"/>
</dbReference>
<evidence type="ECO:0000313" key="2">
    <source>
        <dbReference type="Proteomes" id="UP000001420"/>
    </source>
</evidence>
<dbReference type="PATRIC" id="fig|167539.5.peg.854"/>
<reference evidence="1 2" key="1">
    <citation type="journal article" date="2003" name="Proc. Natl. Acad. Sci. U.S.A.">
        <title>Genome sequence of the cyanobacterium Prochlorococcus marinus SS120, a nearly minimal oxyphototrophic genome.</title>
        <authorList>
            <person name="Dufresne A."/>
            <person name="Salanoubat M."/>
            <person name="Partensky F."/>
            <person name="Artiguenave F."/>
            <person name="Axmann I.M."/>
            <person name="Barbe V."/>
            <person name="Duprat S."/>
            <person name="Galperin M.Y."/>
            <person name="Koonin E.V."/>
            <person name="Le Gall F."/>
            <person name="Makarova K.S."/>
            <person name="Ostrowski M."/>
            <person name="Oztas S."/>
            <person name="Robert C."/>
            <person name="Rogozin I.B."/>
            <person name="Scanlan D.J."/>
            <person name="Tandeau de Marsac N."/>
            <person name="Weissenbach J."/>
            <person name="Wincker P."/>
            <person name="Wolf Y.I."/>
            <person name="Hess W.R."/>
        </authorList>
    </citation>
    <scope>NUCLEOTIDE SEQUENCE [LARGE SCALE GENOMIC DNA]</scope>
    <source>
        <strain evidence="2">SARG / CCMP1375 / SS120</strain>
    </source>
</reference>
<evidence type="ECO:0000313" key="1">
    <source>
        <dbReference type="EMBL" id="AAP99851.1"/>
    </source>
</evidence>
<dbReference type="HOGENOM" id="CLU_171164_0_0_3"/>
<dbReference type="RefSeq" id="WP_011124959.1">
    <property type="nucleotide sequence ID" value="NC_005042.1"/>
</dbReference>
<keyword evidence="2" id="KW-1185">Reference proteome</keyword>
<gene>
    <name evidence="1" type="ordered locus">Pro_0807</name>
</gene>
<organism evidence="1 2">
    <name type="scientific">Prochlorococcus marinus (strain SARG / CCMP1375 / SS120)</name>
    <dbReference type="NCBI Taxonomy" id="167539"/>
    <lineage>
        <taxon>Bacteria</taxon>
        <taxon>Bacillati</taxon>
        <taxon>Cyanobacteriota</taxon>
        <taxon>Cyanophyceae</taxon>
        <taxon>Synechococcales</taxon>
        <taxon>Prochlorococcaceae</taxon>
        <taxon>Prochlorococcus</taxon>
    </lineage>
</organism>
<dbReference type="STRING" id="167539.Pro_0807"/>
<evidence type="ECO:0008006" key="3">
    <source>
        <dbReference type="Google" id="ProtNLM"/>
    </source>
</evidence>
<dbReference type="EMBL" id="AE017126">
    <property type="protein sequence ID" value="AAP99851.1"/>
    <property type="molecule type" value="Genomic_DNA"/>
</dbReference>
<dbReference type="Pfam" id="PF10929">
    <property type="entry name" value="DUF2811"/>
    <property type="match status" value="1"/>
</dbReference>
<proteinExistence type="predicted"/>
<dbReference type="AlphaFoldDB" id="Q7VCD3"/>
<name>Q7VCD3_PROMA</name>
<dbReference type="InterPro" id="IPR021231">
    <property type="entry name" value="DUF2811"/>
</dbReference>
<protein>
    <recommendedName>
        <fullName evidence="3">DUF2811 domain-containing protein</fullName>
    </recommendedName>
</protein>